<reference evidence="2" key="1">
    <citation type="journal article" date="2020" name="Sci. Rep.">
        <title>Chromosome-scale genome assembly for the duckweed Spirodela intermedia, integrating cytogenetic maps, PacBio and Oxford Nanopore libraries.</title>
        <authorList>
            <person name="Hoang P.T.N."/>
            <person name="Fiebig A."/>
            <person name="Novak P."/>
            <person name="Macas J."/>
            <person name="Cao H.X."/>
            <person name="Stepanenko A."/>
            <person name="Chen G."/>
            <person name="Borisjuk N."/>
            <person name="Scholz U."/>
            <person name="Schubert I."/>
        </authorList>
    </citation>
    <scope>NUCLEOTIDE SEQUENCE [LARGE SCALE GENOMIC DNA]</scope>
</reference>
<proteinExistence type="predicted"/>
<dbReference type="Proteomes" id="UP001189122">
    <property type="component" value="Unassembled WGS sequence"/>
</dbReference>
<evidence type="ECO:0000313" key="1">
    <source>
        <dbReference type="EMBL" id="CAA6675829.1"/>
    </source>
</evidence>
<keyword evidence="2" id="KW-1185">Reference proteome</keyword>
<organism evidence="1 2">
    <name type="scientific">Spirodela intermedia</name>
    <name type="common">Intermediate duckweed</name>
    <dbReference type="NCBI Taxonomy" id="51605"/>
    <lineage>
        <taxon>Eukaryota</taxon>
        <taxon>Viridiplantae</taxon>
        <taxon>Streptophyta</taxon>
        <taxon>Embryophyta</taxon>
        <taxon>Tracheophyta</taxon>
        <taxon>Spermatophyta</taxon>
        <taxon>Magnoliopsida</taxon>
        <taxon>Liliopsida</taxon>
        <taxon>Araceae</taxon>
        <taxon>Lemnoideae</taxon>
        <taxon>Spirodela</taxon>
    </lineage>
</organism>
<name>A0ABN7ED80_SPIIN</name>
<evidence type="ECO:0000313" key="2">
    <source>
        <dbReference type="Proteomes" id="UP001189122"/>
    </source>
</evidence>
<protein>
    <submittedName>
        <fullName evidence="1">Uncharacterized protein</fullName>
    </submittedName>
</protein>
<accession>A0ABN7ED80</accession>
<comment type="caution">
    <text evidence="1">The sequence shown here is derived from an EMBL/GenBank/DDBJ whole genome shotgun (WGS) entry which is preliminary data.</text>
</comment>
<gene>
    <name evidence="1" type="ORF">SI7747_UN022171</name>
</gene>
<sequence>MWAISRSPCELDGDGCVLRSFILKFAQQEEALHHIWYTLKSDAQKSWAFGRSSCSVHSLKGSPLDKNDIGNP</sequence>
<dbReference type="EMBL" id="CACRZD030000413">
    <property type="protein sequence ID" value="CAA6675829.1"/>
    <property type="molecule type" value="Genomic_DNA"/>
</dbReference>